<feature type="active site" description="Proton donor/acceptor" evidence="7">
    <location>
        <position position="381"/>
    </location>
</feature>
<evidence type="ECO:0000256" key="3">
    <source>
        <dbReference type="ARBA" id="ARBA00022679"/>
    </source>
</evidence>
<dbReference type="EMBL" id="CP140154">
    <property type="protein sequence ID" value="WQG90504.1"/>
    <property type="molecule type" value="Genomic_DNA"/>
</dbReference>
<dbReference type="RefSeq" id="WP_072364945.1">
    <property type="nucleotide sequence ID" value="NZ_CP139972.1"/>
</dbReference>
<reference evidence="10 12" key="1">
    <citation type="submission" date="2016-11" db="EMBL/GenBank/DDBJ databases">
        <authorList>
            <person name="Jaros S."/>
            <person name="Januszkiewicz K."/>
            <person name="Wedrychowicz H."/>
        </authorList>
    </citation>
    <scope>NUCLEOTIDE SEQUENCE [LARGE SCALE GENOMIC DNA]</scope>
    <source>
        <strain evidence="10 12">DSM 784</strain>
    </source>
</reference>
<dbReference type="Proteomes" id="UP000183788">
    <property type="component" value="Unassembled WGS sequence"/>
</dbReference>
<reference evidence="11 13" key="2">
    <citation type="submission" date="2023-11" db="EMBL/GenBank/DDBJ databases">
        <title>MicrobeMod: A computational toolkit for identifying prokaryotic methylation and restriction-modification with nanopore sequencing.</title>
        <authorList>
            <person name="Crits-Christoph A."/>
            <person name="Kang S.C."/>
            <person name="Lee H."/>
            <person name="Ostrov N."/>
        </authorList>
    </citation>
    <scope>NUCLEOTIDE SEQUENCE [LARGE SCALE GENOMIC DNA]</scope>
    <source>
        <strain evidence="11 13">ATCC 23090</strain>
    </source>
</reference>
<dbReference type="InterPro" id="IPR052905">
    <property type="entry name" value="LD-transpeptidase_YkuD-like"/>
</dbReference>
<dbReference type="AlphaFoldDB" id="A0A1K1SLM1"/>
<dbReference type="OrthoDB" id="9778545at2"/>
<dbReference type="PROSITE" id="PS52029">
    <property type="entry name" value="LD_TPASE"/>
    <property type="match status" value="1"/>
</dbReference>
<dbReference type="Proteomes" id="UP001326715">
    <property type="component" value="Chromosome"/>
</dbReference>
<dbReference type="CDD" id="cd16913">
    <property type="entry name" value="YkuD_like"/>
    <property type="match status" value="1"/>
</dbReference>
<sequence>MKYWLAIWVLLLCLLPPAQGQSIPWLSDSANRQILCDEFARASLYGLDEHDYAYKTIIAIHANVGRIDSAAIERELTNAAIAFYADIAYGSVENRVSYDGISYQPRSTHVRDSIVAAIAEGRLADLAGRLEPHNQVYAEFKKRLALLERHKNRLVPPISSNLLDSTNRPLLERFYQLGFTDTLDYAADEDTLRNTLRIAQRTFEMMEDGKLRPGVLEELNIPVEKRLYELRHALNTWRWLNSIQQEQKVIVVDIPAANLFYLHKDSVLFYTRCIVGKANTPTTPLISQVHEVILFPYWNVPHDIAVRELLPAIKDAPLDYLEYGNYQVLDKTGKVLDPATIKWQQLNKGNFPYRLRQLFGCDNSLGIIKLNFFSPYSTYLHDTPNKSYFLFNGRYFSHGCIRVENVDSLAAMLEPGLHPFLENAPARVCELASDKGQLIFPLKQKVPLFILYEVAWPDNKSEIRFYDDVYNKVK</sequence>
<accession>A0A1K1SLM1</accession>
<dbReference type="UniPathway" id="UPA00219"/>
<evidence type="ECO:0000256" key="8">
    <source>
        <dbReference type="SAM" id="SignalP"/>
    </source>
</evidence>
<evidence type="ECO:0000256" key="5">
    <source>
        <dbReference type="ARBA" id="ARBA00022984"/>
    </source>
</evidence>
<evidence type="ECO:0000256" key="6">
    <source>
        <dbReference type="ARBA" id="ARBA00023316"/>
    </source>
</evidence>
<keyword evidence="4 7" id="KW-0133">Cell shape</keyword>
<evidence type="ECO:0000256" key="1">
    <source>
        <dbReference type="ARBA" id="ARBA00004752"/>
    </source>
</evidence>
<evidence type="ECO:0000256" key="2">
    <source>
        <dbReference type="ARBA" id="ARBA00005992"/>
    </source>
</evidence>
<gene>
    <name evidence="10" type="ORF">SAMN05661012_05684</name>
    <name evidence="11" type="ORF">SR876_03275</name>
</gene>
<dbReference type="GO" id="GO:0071555">
    <property type="term" value="P:cell wall organization"/>
    <property type="evidence" value="ECO:0007669"/>
    <property type="project" value="UniProtKB-UniRule"/>
</dbReference>
<evidence type="ECO:0000256" key="7">
    <source>
        <dbReference type="PROSITE-ProRule" id="PRU01373"/>
    </source>
</evidence>
<dbReference type="InterPro" id="IPR038063">
    <property type="entry name" value="Transpep_catalytic_dom"/>
</dbReference>
<keyword evidence="13" id="KW-1185">Reference proteome</keyword>
<evidence type="ECO:0000313" key="10">
    <source>
        <dbReference type="EMBL" id="SFW85233.1"/>
    </source>
</evidence>
<dbReference type="PANTHER" id="PTHR41533:SF2">
    <property type="entry name" value="BLR7131 PROTEIN"/>
    <property type="match status" value="1"/>
</dbReference>
<evidence type="ECO:0000313" key="12">
    <source>
        <dbReference type="Proteomes" id="UP000183788"/>
    </source>
</evidence>
<dbReference type="InterPro" id="IPR045380">
    <property type="entry name" value="LD_TPept_scaffold_dom"/>
</dbReference>
<dbReference type="GO" id="GO:0009252">
    <property type="term" value="P:peptidoglycan biosynthetic process"/>
    <property type="evidence" value="ECO:0007669"/>
    <property type="project" value="UniProtKB-UniPathway"/>
</dbReference>
<feature type="chain" id="PRO_5012814735" evidence="8">
    <location>
        <begin position="21"/>
        <end position="474"/>
    </location>
</feature>
<dbReference type="Pfam" id="PF03734">
    <property type="entry name" value="YkuD"/>
    <property type="match status" value="1"/>
</dbReference>
<comment type="pathway">
    <text evidence="1 7">Cell wall biogenesis; peptidoglycan biosynthesis.</text>
</comment>
<organism evidence="10 12">
    <name type="scientific">Chitinophaga sancti</name>
    <dbReference type="NCBI Taxonomy" id="1004"/>
    <lineage>
        <taxon>Bacteria</taxon>
        <taxon>Pseudomonadati</taxon>
        <taxon>Bacteroidota</taxon>
        <taxon>Chitinophagia</taxon>
        <taxon>Chitinophagales</taxon>
        <taxon>Chitinophagaceae</taxon>
        <taxon>Chitinophaga</taxon>
    </lineage>
</organism>
<feature type="signal peptide" evidence="8">
    <location>
        <begin position="1"/>
        <end position="20"/>
    </location>
</feature>
<evidence type="ECO:0000259" key="9">
    <source>
        <dbReference type="PROSITE" id="PS52029"/>
    </source>
</evidence>
<name>A0A1K1SLM1_9BACT</name>
<dbReference type="GO" id="GO:0008360">
    <property type="term" value="P:regulation of cell shape"/>
    <property type="evidence" value="ECO:0007669"/>
    <property type="project" value="UniProtKB-UniRule"/>
</dbReference>
<proteinExistence type="inferred from homology"/>
<dbReference type="PANTHER" id="PTHR41533">
    <property type="entry name" value="L,D-TRANSPEPTIDASE HI_1667-RELATED"/>
    <property type="match status" value="1"/>
</dbReference>
<keyword evidence="5 7" id="KW-0573">Peptidoglycan synthesis</keyword>
<protein>
    <submittedName>
        <fullName evidence="11">L,D-transpeptidase family protein</fullName>
    </submittedName>
    <submittedName>
        <fullName evidence="10">Murein L,D-transpeptidase YcbB/YkuD</fullName>
    </submittedName>
</protein>
<dbReference type="Pfam" id="PF20142">
    <property type="entry name" value="Scaffold"/>
    <property type="match status" value="1"/>
</dbReference>
<feature type="active site" description="Nucleophile" evidence="7">
    <location>
        <position position="400"/>
    </location>
</feature>
<comment type="similarity">
    <text evidence="2">Belongs to the YkuD family.</text>
</comment>
<dbReference type="InterPro" id="IPR005490">
    <property type="entry name" value="LD_TPept_cat_dom"/>
</dbReference>
<dbReference type="Gene3D" id="2.40.440.10">
    <property type="entry name" value="L,D-transpeptidase catalytic domain-like"/>
    <property type="match status" value="1"/>
</dbReference>
<keyword evidence="3" id="KW-0808">Transferase</keyword>
<feature type="domain" description="L,D-TPase catalytic" evidence="9">
    <location>
        <begin position="248"/>
        <end position="429"/>
    </location>
</feature>
<dbReference type="EMBL" id="FPIZ01000026">
    <property type="protein sequence ID" value="SFW85233.1"/>
    <property type="molecule type" value="Genomic_DNA"/>
</dbReference>
<dbReference type="STRING" id="1004.SAMN05661012_05684"/>
<dbReference type="GO" id="GO:0004180">
    <property type="term" value="F:carboxypeptidase activity"/>
    <property type="evidence" value="ECO:0007669"/>
    <property type="project" value="UniProtKB-ARBA"/>
</dbReference>
<dbReference type="GO" id="GO:0016740">
    <property type="term" value="F:transferase activity"/>
    <property type="evidence" value="ECO:0007669"/>
    <property type="project" value="UniProtKB-KW"/>
</dbReference>
<keyword evidence="6 7" id="KW-0961">Cell wall biogenesis/degradation</keyword>
<evidence type="ECO:0000313" key="11">
    <source>
        <dbReference type="EMBL" id="WQG90504.1"/>
    </source>
</evidence>
<evidence type="ECO:0000256" key="4">
    <source>
        <dbReference type="ARBA" id="ARBA00022960"/>
    </source>
</evidence>
<dbReference type="SUPFAM" id="SSF141523">
    <property type="entry name" value="L,D-transpeptidase catalytic domain-like"/>
    <property type="match status" value="1"/>
</dbReference>
<evidence type="ECO:0000313" key="13">
    <source>
        <dbReference type="Proteomes" id="UP001326715"/>
    </source>
</evidence>
<keyword evidence="8" id="KW-0732">Signal</keyword>